<dbReference type="Gene3D" id="2.40.10.120">
    <property type="match status" value="1"/>
</dbReference>
<dbReference type="InterPro" id="IPR051201">
    <property type="entry name" value="Chloro_Bact_Ser_Proteases"/>
</dbReference>
<dbReference type="SMART" id="SM00228">
    <property type="entry name" value="PDZ"/>
    <property type="match status" value="1"/>
</dbReference>
<keyword evidence="7" id="KW-1185">Reference proteome</keyword>
<sequence length="428" mass="45495">MDQEPLRNQDYFDYYDQEAQAYRQRKKDKKKKTQGTIALALICSLVGGLVGAAVMNALGPIAMASQSDSGQKIQIQASDDASIGQAVAAKAMDSVVGITTESVQNTFFGPMAVKGSGSGFIVDKKGYIVTNAHVVANRTKNTVTTLFNDGSQDQAQVLWEDPSLDLAILKVNGKKDLSPVDLGDSDKTAIGEPAIAIGNPLGLDLQRSVTKGIISGLNRSVGSGQGNYIDGLIQTDASINEGNSGGPLFNSKGQVIGINTAKISSAEGLGFSIPINTLKPILDQVIQTGSFKTVSLGVVVANPQTVEAHYRVNLGVKEGAFVMDVYPGGAASKAGLKQGDIITQLGDKEIKDTNSLKKLMYSYKVGDKVKIKYIRDKKNYEGEVTFQESLKAQEKPKAQVQDQAPVQGQDPFSSQGQFPDFGGSFFGQ</sequence>
<dbReference type="Pfam" id="PF13180">
    <property type="entry name" value="PDZ_2"/>
    <property type="match status" value="1"/>
</dbReference>
<dbReference type="AlphaFoldDB" id="A0A8H2QSA9"/>
<dbReference type="Proteomes" id="UP000377798">
    <property type="component" value="Unassembled WGS sequence"/>
</dbReference>
<proteinExistence type="predicted"/>
<evidence type="ECO:0000313" key="7">
    <source>
        <dbReference type="Proteomes" id="UP000377798"/>
    </source>
</evidence>
<accession>A0A8H2QSA9</accession>
<feature type="domain" description="PDZ" evidence="5">
    <location>
        <begin position="296"/>
        <end position="377"/>
    </location>
</feature>
<evidence type="ECO:0000313" key="6">
    <source>
        <dbReference type="EMBL" id="VFB15685.1"/>
    </source>
</evidence>
<dbReference type="InterPro" id="IPR036034">
    <property type="entry name" value="PDZ_sf"/>
</dbReference>
<dbReference type="InterPro" id="IPR009003">
    <property type="entry name" value="Peptidase_S1_PA"/>
</dbReference>
<dbReference type="PRINTS" id="PR00834">
    <property type="entry name" value="PROTEASES2C"/>
</dbReference>
<evidence type="ECO:0000256" key="4">
    <source>
        <dbReference type="SAM" id="Phobius"/>
    </source>
</evidence>
<dbReference type="RefSeq" id="WP_131748073.1">
    <property type="nucleotide sequence ID" value="NZ_CAACYI010000001.1"/>
</dbReference>
<dbReference type="GO" id="GO:0006508">
    <property type="term" value="P:proteolysis"/>
    <property type="evidence" value="ECO:0007669"/>
    <property type="project" value="UniProtKB-KW"/>
</dbReference>
<dbReference type="EMBL" id="CAACYI010000001">
    <property type="protein sequence ID" value="VFB15685.1"/>
    <property type="molecule type" value="Genomic_DNA"/>
</dbReference>
<dbReference type="PANTHER" id="PTHR43343">
    <property type="entry name" value="PEPTIDASE S12"/>
    <property type="match status" value="1"/>
</dbReference>
<feature type="transmembrane region" description="Helical" evidence="4">
    <location>
        <begin position="35"/>
        <end position="58"/>
    </location>
</feature>
<dbReference type="InterPro" id="IPR001940">
    <property type="entry name" value="Peptidase_S1C"/>
</dbReference>
<keyword evidence="4" id="KW-0812">Transmembrane</keyword>
<comment type="caution">
    <text evidence="6">The sequence shown here is derived from an EMBL/GenBank/DDBJ whole genome shotgun (WGS) entry which is preliminary data.</text>
</comment>
<feature type="region of interest" description="Disordered" evidence="3">
    <location>
        <begin position="393"/>
        <end position="428"/>
    </location>
</feature>
<dbReference type="Pfam" id="PF13365">
    <property type="entry name" value="Trypsin_2"/>
    <property type="match status" value="1"/>
</dbReference>
<feature type="compositionally biased region" description="Polar residues" evidence="3">
    <location>
        <begin position="400"/>
        <end position="417"/>
    </location>
</feature>
<dbReference type="InterPro" id="IPR001478">
    <property type="entry name" value="PDZ"/>
</dbReference>
<gene>
    <name evidence="6" type="primary">htrA</name>
    <name evidence="6" type="ORF">NCTC13150_00185</name>
</gene>
<evidence type="ECO:0000259" key="5">
    <source>
        <dbReference type="PROSITE" id="PS50106"/>
    </source>
</evidence>
<dbReference type="SUPFAM" id="SSF50156">
    <property type="entry name" value="PDZ domain-like"/>
    <property type="match status" value="1"/>
</dbReference>
<keyword evidence="2" id="KW-0378">Hydrolase</keyword>
<dbReference type="PROSITE" id="PS50106">
    <property type="entry name" value="PDZ"/>
    <property type="match status" value="1"/>
</dbReference>
<keyword evidence="1 6" id="KW-0645">Protease</keyword>
<dbReference type="SUPFAM" id="SSF50494">
    <property type="entry name" value="Trypsin-like serine proteases"/>
    <property type="match status" value="1"/>
</dbReference>
<evidence type="ECO:0000256" key="1">
    <source>
        <dbReference type="ARBA" id="ARBA00022670"/>
    </source>
</evidence>
<evidence type="ECO:0000256" key="2">
    <source>
        <dbReference type="ARBA" id="ARBA00022801"/>
    </source>
</evidence>
<dbReference type="PANTHER" id="PTHR43343:SF3">
    <property type="entry name" value="PROTEASE DO-LIKE 8, CHLOROPLASTIC"/>
    <property type="match status" value="1"/>
</dbReference>
<keyword evidence="4" id="KW-0472">Membrane</keyword>
<dbReference type="Gene3D" id="2.30.42.10">
    <property type="match status" value="1"/>
</dbReference>
<keyword evidence="4" id="KW-1133">Transmembrane helix</keyword>
<reference evidence="6 7" key="1">
    <citation type="submission" date="2019-02" db="EMBL/GenBank/DDBJ databases">
        <authorList>
            <consortium name="Pathogen Informatics"/>
        </authorList>
    </citation>
    <scope>NUCLEOTIDE SEQUENCE [LARGE SCALE GENOMIC DNA]</scope>
    <source>
        <strain evidence="6 7">3012STDY7089603</strain>
    </source>
</reference>
<evidence type="ECO:0000256" key="3">
    <source>
        <dbReference type="SAM" id="MobiDB-lite"/>
    </source>
</evidence>
<protein>
    <submittedName>
        <fullName evidence="6">Serine protease HtrA</fullName>
    </submittedName>
</protein>
<organism evidence="6 7">
    <name type="scientific">Urinicoccus massiliensis</name>
    <dbReference type="NCBI Taxonomy" id="1723382"/>
    <lineage>
        <taxon>Bacteria</taxon>
        <taxon>Bacillati</taxon>
        <taxon>Bacillota</taxon>
        <taxon>Tissierellia</taxon>
        <taxon>Tissierellales</taxon>
        <taxon>Peptoniphilaceae</taxon>
        <taxon>Urinicoccus</taxon>
    </lineage>
</organism>
<dbReference type="GO" id="GO:0004252">
    <property type="term" value="F:serine-type endopeptidase activity"/>
    <property type="evidence" value="ECO:0007669"/>
    <property type="project" value="InterPro"/>
</dbReference>
<name>A0A8H2QSA9_9FIRM</name>